<sequence length="807" mass="82520">MRIKTVTTVVTTDSAGKPVDALPVRNAIAGETDAAGRPVTPIAVTEDPFGILRVVTGKAAQNSAGQWIDSLPITGGSSVGETAGIVGSRFQVATAVGTIAANTTSRRVHYAHPLADITDLQCVDSAWYISDGTLQPAAASSRTIKRYIEYPDGVFHQVLWSGAASKLIDTGSFKSDIVLSSVTGLPLVIPAGAKFAERTVNLTSSVTNFPLIEMPANNSTLGLEDGNSLTDQGNSGTIAADAVTTSFGSVAIVGKIGKGQTGTPAKSYILVGNSIMFGQGDVSSVGAKGGSGWGARLLDATGMPYLKMAKKGQSAQQFAGGTASVTALLSLLSYSDVICEHGVNDLRLGRTAAQILADQQTIYGLFGSANIFQTTITPRTDSTSGNYTSVADQTPKTDGNMADLTPLNTAIRAIPANVDNVLEVADAAMSARNSNVWSGPFPPVLDGTHPTSAKAAAMAALLSLNTTPVAPGAVGNLAISGVGSTTLAFSFTAPSVGSNPITYLVEYKRTIDSTWTQFVAGSSALTGTITGLTANTSYDVRVTPSNAAGSGPASTVTQSTVATFQPLDLGANLGFAWDTNDTSKVLADGSNNLTQMGEKYSSSVLAIGGAPAIITNGGQTGNKRVIDFPAGAYLKGNAFAALLDIPDGNTATSQFTIVEAAKIQAGVTNRLSFFGSAGAATKASFSIRTTTSNRGPSVIEVDSRTAVTAFQAVVETANYHVFTTIKNGTSIIFRVDGVQVASATLAGDGSWNFNDFYIGTSSGTTTPGTPATVFPPDAYSGLVIARTALSGADLTNVEAWVGATAGL</sequence>
<feature type="domain" description="Fibronectin type-III" evidence="1">
    <location>
        <begin position="473"/>
        <end position="566"/>
    </location>
</feature>
<evidence type="ECO:0000313" key="3">
    <source>
        <dbReference type="Proteomes" id="UP000749740"/>
    </source>
</evidence>
<evidence type="ECO:0000313" key="2">
    <source>
        <dbReference type="EMBL" id="MBX5021214.1"/>
    </source>
</evidence>
<dbReference type="InterPro" id="IPR003961">
    <property type="entry name" value="FN3_dom"/>
</dbReference>
<comment type="caution">
    <text evidence="2">The sequence shown here is derived from an EMBL/GenBank/DDBJ whole genome shotgun (WGS) entry which is preliminary data.</text>
</comment>
<dbReference type="Gene3D" id="2.60.40.10">
    <property type="entry name" value="Immunoglobulins"/>
    <property type="match status" value="1"/>
</dbReference>
<accession>A0A9Q3QUX9</accession>
<protein>
    <submittedName>
        <fullName evidence="2">Fibronectin type III domain-containing protein</fullName>
    </submittedName>
</protein>
<dbReference type="Pfam" id="PF00041">
    <property type="entry name" value="fn3"/>
    <property type="match status" value="1"/>
</dbReference>
<dbReference type="SMART" id="SM00060">
    <property type="entry name" value="FN3"/>
    <property type="match status" value="1"/>
</dbReference>
<dbReference type="SUPFAM" id="SSF49265">
    <property type="entry name" value="Fibronectin type III"/>
    <property type="match status" value="1"/>
</dbReference>
<dbReference type="InterPro" id="IPR036116">
    <property type="entry name" value="FN3_sf"/>
</dbReference>
<dbReference type="InterPro" id="IPR013320">
    <property type="entry name" value="ConA-like_dom_sf"/>
</dbReference>
<name>A0A9Q3QUX9_9HYPH</name>
<dbReference type="RefSeq" id="WP_221133358.1">
    <property type="nucleotide sequence ID" value="NZ_JABDYC010000001.1"/>
</dbReference>
<dbReference type="InterPro" id="IPR036514">
    <property type="entry name" value="SGNH_hydro_sf"/>
</dbReference>
<dbReference type="Gene3D" id="3.40.50.1110">
    <property type="entry name" value="SGNH hydrolase"/>
    <property type="match status" value="1"/>
</dbReference>
<organism evidence="2 3">
    <name type="scientific">Rhizobium lentis</name>
    <dbReference type="NCBI Taxonomy" id="1138194"/>
    <lineage>
        <taxon>Bacteria</taxon>
        <taxon>Pseudomonadati</taxon>
        <taxon>Pseudomonadota</taxon>
        <taxon>Alphaproteobacteria</taxon>
        <taxon>Hyphomicrobiales</taxon>
        <taxon>Rhizobiaceae</taxon>
        <taxon>Rhizobium/Agrobacterium group</taxon>
        <taxon>Rhizobium</taxon>
    </lineage>
</organism>
<dbReference type="SUPFAM" id="SSF49899">
    <property type="entry name" value="Concanavalin A-like lectins/glucanases"/>
    <property type="match status" value="1"/>
</dbReference>
<dbReference type="AlphaFoldDB" id="A0A9Q3QUX9"/>
<proteinExistence type="predicted"/>
<dbReference type="EMBL" id="JABDYC010000001">
    <property type="protein sequence ID" value="MBX5021214.1"/>
    <property type="molecule type" value="Genomic_DNA"/>
</dbReference>
<dbReference type="InterPro" id="IPR013783">
    <property type="entry name" value="Ig-like_fold"/>
</dbReference>
<dbReference type="GO" id="GO:0016788">
    <property type="term" value="F:hydrolase activity, acting on ester bonds"/>
    <property type="evidence" value="ECO:0007669"/>
    <property type="project" value="UniProtKB-ARBA"/>
</dbReference>
<dbReference type="Proteomes" id="UP000749740">
    <property type="component" value="Unassembled WGS sequence"/>
</dbReference>
<evidence type="ECO:0000259" key="1">
    <source>
        <dbReference type="PROSITE" id="PS50853"/>
    </source>
</evidence>
<dbReference type="CDD" id="cd00063">
    <property type="entry name" value="FN3"/>
    <property type="match status" value="1"/>
</dbReference>
<dbReference type="SUPFAM" id="SSF52266">
    <property type="entry name" value="SGNH hydrolase"/>
    <property type="match status" value="1"/>
</dbReference>
<reference evidence="2" key="1">
    <citation type="submission" date="2020-04" db="EMBL/GenBank/DDBJ databases">
        <title>Global-level population genomics: horizontal gene transfer, symbiosis and evolution in Rhizobia.</title>
        <authorList>
            <person name="Gai Y."/>
        </authorList>
    </citation>
    <scope>NUCLEOTIDE SEQUENCE</scope>
    <source>
        <strain evidence="2">BLR57</strain>
    </source>
</reference>
<gene>
    <name evidence="2" type="ORF">HJB63_01230</name>
</gene>
<dbReference type="PROSITE" id="PS50853">
    <property type="entry name" value="FN3"/>
    <property type="match status" value="1"/>
</dbReference>